<dbReference type="Pfam" id="PF13472">
    <property type="entry name" value="Lipase_GDSL_2"/>
    <property type="match status" value="1"/>
</dbReference>
<dbReference type="CDD" id="cd01833">
    <property type="entry name" value="XynB_like"/>
    <property type="match status" value="1"/>
</dbReference>
<gene>
    <name evidence="3 5" type="ORF">P152DRAFT_285824</name>
</gene>
<sequence>MYPLPFVLTVLLLAGQSLAAIKIMALGDSITGSPGCWRALLYRKLQTAGLTTNTDFVGTLQPDGCGFTYDGQHEGHASMFATNIASQNLLTGWLAATKPDVVMMHLGTNDVWSAKSPTELLGAYATLVKQMRASNSRMKILVAQIIPLNPRETSPCAECPQRVVALDQAIPQWAAGLNSTESPITVVDCYTGFNPATDTGDGVHPNEAGNEKLADAWFAPLASVIRTFGEGS</sequence>
<keyword evidence="1" id="KW-0732">Signal</keyword>
<evidence type="ECO:0000313" key="5">
    <source>
        <dbReference type="RefSeq" id="XP_033535210.1"/>
    </source>
</evidence>
<dbReference type="SUPFAM" id="SSF52266">
    <property type="entry name" value="SGNH hydrolase"/>
    <property type="match status" value="1"/>
</dbReference>
<dbReference type="InterPro" id="IPR013830">
    <property type="entry name" value="SGNH_hydro"/>
</dbReference>
<evidence type="ECO:0000313" key="3">
    <source>
        <dbReference type="EMBL" id="KAF1813579.1"/>
    </source>
</evidence>
<evidence type="ECO:0000259" key="2">
    <source>
        <dbReference type="Pfam" id="PF13472"/>
    </source>
</evidence>
<feature type="domain" description="SGNH hydrolase-type esterase" evidence="2">
    <location>
        <begin position="25"/>
        <end position="211"/>
    </location>
</feature>
<feature type="signal peptide" evidence="1">
    <location>
        <begin position="1"/>
        <end position="19"/>
    </location>
</feature>
<dbReference type="EMBL" id="ML975154">
    <property type="protein sequence ID" value="KAF1813579.1"/>
    <property type="molecule type" value="Genomic_DNA"/>
</dbReference>
<name>A0A6G1G6X5_9PEZI</name>
<dbReference type="InterPro" id="IPR036514">
    <property type="entry name" value="SGNH_hydro_sf"/>
</dbReference>
<keyword evidence="4" id="KW-1185">Reference proteome</keyword>
<dbReference type="Gene3D" id="3.40.50.1110">
    <property type="entry name" value="SGNH hydrolase"/>
    <property type="match status" value="1"/>
</dbReference>
<dbReference type="PANTHER" id="PTHR30383">
    <property type="entry name" value="THIOESTERASE 1/PROTEASE 1/LYSOPHOSPHOLIPASE L1"/>
    <property type="match status" value="1"/>
</dbReference>
<organism evidence="3">
    <name type="scientific">Eremomyces bilateralis CBS 781.70</name>
    <dbReference type="NCBI Taxonomy" id="1392243"/>
    <lineage>
        <taxon>Eukaryota</taxon>
        <taxon>Fungi</taxon>
        <taxon>Dikarya</taxon>
        <taxon>Ascomycota</taxon>
        <taxon>Pezizomycotina</taxon>
        <taxon>Dothideomycetes</taxon>
        <taxon>Dothideomycetes incertae sedis</taxon>
        <taxon>Eremomycetales</taxon>
        <taxon>Eremomycetaceae</taxon>
        <taxon>Eremomyces</taxon>
    </lineage>
</organism>
<keyword evidence="3 5" id="KW-0378">Hydrolase</keyword>
<dbReference type="InterPro" id="IPR051532">
    <property type="entry name" value="Ester_Hydrolysis_Enzymes"/>
</dbReference>
<reference evidence="5" key="3">
    <citation type="submission" date="2025-04" db="UniProtKB">
        <authorList>
            <consortium name="RefSeq"/>
        </authorList>
    </citation>
    <scope>IDENTIFICATION</scope>
    <source>
        <strain evidence="5">CBS 781.70</strain>
    </source>
</reference>
<dbReference type="RefSeq" id="XP_033535210.1">
    <property type="nucleotide sequence ID" value="XM_033674963.1"/>
</dbReference>
<protein>
    <submittedName>
        <fullName evidence="3 5">SGNH hydrolase</fullName>
    </submittedName>
</protein>
<proteinExistence type="predicted"/>
<dbReference type="PANTHER" id="PTHR30383:SF2">
    <property type="entry name" value="CELLULOSE-BINDING PROTEIN"/>
    <property type="match status" value="1"/>
</dbReference>
<dbReference type="GeneID" id="54415533"/>
<dbReference type="Proteomes" id="UP000504638">
    <property type="component" value="Unplaced"/>
</dbReference>
<dbReference type="OrthoDB" id="2119228at2759"/>
<reference evidence="3 5" key="1">
    <citation type="submission" date="2020-01" db="EMBL/GenBank/DDBJ databases">
        <authorList>
            <consortium name="DOE Joint Genome Institute"/>
            <person name="Haridas S."/>
            <person name="Albert R."/>
            <person name="Binder M."/>
            <person name="Bloem J."/>
            <person name="Labutti K."/>
            <person name="Salamov A."/>
            <person name="Andreopoulos B."/>
            <person name="Baker S.E."/>
            <person name="Barry K."/>
            <person name="Bills G."/>
            <person name="Bluhm B.H."/>
            <person name="Cannon C."/>
            <person name="Castanera R."/>
            <person name="Culley D.E."/>
            <person name="Daum C."/>
            <person name="Ezra D."/>
            <person name="Gonzalez J.B."/>
            <person name="Henrissat B."/>
            <person name="Kuo A."/>
            <person name="Liang C."/>
            <person name="Lipzen A."/>
            <person name="Lutzoni F."/>
            <person name="Magnuson J."/>
            <person name="Mondo S."/>
            <person name="Nolan M."/>
            <person name="Ohm R."/>
            <person name="Pangilinan J."/>
            <person name="Park H.-J."/>
            <person name="Ramirez L."/>
            <person name="Alfaro M."/>
            <person name="Sun H."/>
            <person name="Tritt A."/>
            <person name="Yoshinaga Y."/>
            <person name="Zwiers L.-H."/>
            <person name="Turgeon B.G."/>
            <person name="Goodwin S.B."/>
            <person name="Spatafora J.W."/>
            <person name="Crous P.W."/>
            <person name="Grigoriev I.V."/>
        </authorList>
    </citation>
    <scope>NUCLEOTIDE SEQUENCE</scope>
    <source>
        <strain evidence="3 5">CBS 781.70</strain>
    </source>
</reference>
<dbReference type="AlphaFoldDB" id="A0A6G1G6X5"/>
<evidence type="ECO:0000313" key="4">
    <source>
        <dbReference type="Proteomes" id="UP000504638"/>
    </source>
</evidence>
<evidence type="ECO:0000256" key="1">
    <source>
        <dbReference type="SAM" id="SignalP"/>
    </source>
</evidence>
<reference evidence="5" key="2">
    <citation type="submission" date="2020-04" db="EMBL/GenBank/DDBJ databases">
        <authorList>
            <consortium name="NCBI Genome Project"/>
        </authorList>
    </citation>
    <scope>NUCLEOTIDE SEQUENCE</scope>
    <source>
        <strain evidence="5">CBS 781.70</strain>
    </source>
</reference>
<feature type="chain" id="PRO_5044631876" evidence="1">
    <location>
        <begin position="20"/>
        <end position="232"/>
    </location>
</feature>
<dbReference type="GO" id="GO:0004622">
    <property type="term" value="F:phosphatidylcholine lysophospholipase activity"/>
    <property type="evidence" value="ECO:0007669"/>
    <property type="project" value="TreeGrafter"/>
</dbReference>
<accession>A0A6G1G6X5</accession>